<dbReference type="CDD" id="cd06171">
    <property type="entry name" value="Sigma70_r4"/>
    <property type="match status" value="1"/>
</dbReference>
<dbReference type="SUPFAM" id="SSF88659">
    <property type="entry name" value="Sigma3 and sigma4 domains of RNA polymerase sigma factors"/>
    <property type="match status" value="1"/>
</dbReference>
<dbReference type="InterPro" id="IPR036388">
    <property type="entry name" value="WH-like_DNA-bd_sf"/>
</dbReference>
<keyword evidence="3" id="KW-0731">Sigma factor</keyword>
<proteinExistence type="inferred from homology"/>
<keyword evidence="8" id="KW-1185">Reference proteome</keyword>
<dbReference type="Pfam" id="PF08281">
    <property type="entry name" value="Sigma70_r4_2"/>
    <property type="match status" value="1"/>
</dbReference>
<sequence length="203" mass="23450">MSIDGNRTYDEKELLLKIAEGDERSFGALTKLHWPQVYGTALRLTKSPEQAKDLAQEMFIKLWNNRSKLPEVDNLSAYIYVAARHIVMDFMQKKVLHVDNMSHLAEYFTENSVSHPQTSLELKELQQTVSAAVQALPEKTRQVFVLHRFEGKTHREIADLLQISEVSSKTYIVRALKDIRRYLSKHAGDNSLLLIFLLSEFFQ</sequence>
<reference evidence="8" key="1">
    <citation type="submission" date="2016-10" db="EMBL/GenBank/DDBJ databases">
        <authorList>
            <person name="Varghese N."/>
            <person name="Submissions S."/>
        </authorList>
    </citation>
    <scope>NUCLEOTIDE SEQUENCE [LARGE SCALE GENOMIC DNA]</scope>
    <source>
        <strain evidence="8">DSM 3695</strain>
    </source>
</reference>
<evidence type="ECO:0000256" key="4">
    <source>
        <dbReference type="ARBA" id="ARBA00023163"/>
    </source>
</evidence>
<dbReference type="GO" id="GO:0003677">
    <property type="term" value="F:DNA binding"/>
    <property type="evidence" value="ECO:0007669"/>
    <property type="project" value="InterPro"/>
</dbReference>
<dbReference type="Gene3D" id="1.10.1740.10">
    <property type="match status" value="1"/>
</dbReference>
<evidence type="ECO:0000259" key="6">
    <source>
        <dbReference type="Pfam" id="PF08281"/>
    </source>
</evidence>
<evidence type="ECO:0000256" key="2">
    <source>
        <dbReference type="ARBA" id="ARBA00023015"/>
    </source>
</evidence>
<dbReference type="GO" id="GO:0016987">
    <property type="term" value="F:sigma factor activity"/>
    <property type="evidence" value="ECO:0007669"/>
    <property type="project" value="UniProtKB-KW"/>
</dbReference>
<dbReference type="STRING" id="29529.SAMN04488122_4755"/>
<evidence type="ECO:0000259" key="5">
    <source>
        <dbReference type="Pfam" id="PF04542"/>
    </source>
</evidence>
<accession>A0A1I0S8P7</accession>
<dbReference type="GO" id="GO:0006352">
    <property type="term" value="P:DNA-templated transcription initiation"/>
    <property type="evidence" value="ECO:0007669"/>
    <property type="project" value="InterPro"/>
</dbReference>
<dbReference type="InterPro" id="IPR013325">
    <property type="entry name" value="RNA_pol_sigma_r2"/>
</dbReference>
<dbReference type="InterPro" id="IPR039425">
    <property type="entry name" value="RNA_pol_sigma-70-like"/>
</dbReference>
<dbReference type="AlphaFoldDB" id="A0A1I0S8P7"/>
<dbReference type="InterPro" id="IPR014284">
    <property type="entry name" value="RNA_pol_sigma-70_dom"/>
</dbReference>
<dbReference type="NCBIfam" id="TIGR02937">
    <property type="entry name" value="sigma70-ECF"/>
    <property type="match status" value="1"/>
</dbReference>
<organism evidence="7 8">
    <name type="scientific">Chitinophaga arvensicola</name>
    <dbReference type="NCBI Taxonomy" id="29529"/>
    <lineage>
        <taxon>Bacteria</taxon>
        <taxon>Pseudomonadati</taxon>
        <taxon>Bacteroidota</taxon>
        <taxon>Chitinophagia</taxon>
        <taxon>Chitinophagales</taxon>
        <taxon>Chitinophagaceae</taxon>
        <taxon>Chitinophaga</taxon>
    </lineage>
</organism>
<comment type="similarity">
    <text evidence="1">Belongs to the sigma-70 factor family. ECF subfamily.</text>
</comment>
<dbReference type="Proteomes" id="UP000199310">
    <property type="component" value="Unassembled WGS sequence"/>
</dbReference>
<dbReference type="Gene3D" id="1.10.10.10">
    <property type="entry name" value="Winged helix-like DNA-binding domain superfamily/Winged helix DNA-binding domain"/>
    <property type="match status" value="1"/>
</dbReference>
<dbReference type="InterPro" id="IPR007627">
    <property type="entry name" value="RNA_pol_sigma70_r2"/>
</dbReference>
<evidence type="ECO:0000256" key="3">
    <source>
        <dbReference type="ARBA" id="ARBA00023082"/>
    </source>
</evidence>
<evidence type="ECO:0000313" key="8">
    <source>
        <dbReference type="Proteomes" id="UP000199310"/>
    </source>
</evidence>
<dbReference type="Pfam" id="PF04542">
    <property type="entry name" value="Sigma70_r2"/>
    <property type="match status" value="1"/>
</dbReference>
<feature type="domain" description="RNA polymerase sigma-70 region 2" evidence="5">
    <location>
        <begin position="33"/>
        <end position="93"/>
    </location>
</feature>
<evidence type="ECO:0000256" key="1">
    <source>
        <dbReference type="ARBA" id="ARBA00010641"/>
    </source>
</evidence>
<dbReference type="InterPro" id="IPR013324">
    <property type="entry name" value="RNA_pol_sigma_r3/r4-like"/>
</dbReference>
<protein>
    <submittedName>
        <fullName evidence="7">RNA polymerase sigma-70 factor, ECF subfamily</fullName>
    </submittedName>
</protein>
<feature type="domain" description="RNA polymerase sigma factor 70 region 4 type 2" evidence="6">
    <location>
        <begin position="129"/>
        <end position="178"/>
    </location>
</feature>
<name>A0A1I0S8P7_9BACT</name>
<keyword evidence="4" id="KW-0804">Transcription</keyword>
<dbReference type="PANTHER" id="PTHR43133">
    <property type="entry name" value="RNA POLYMERASE ECF-TYPE SIGMA FACTO"/>
    <property type="match status" value="1"/>
</dbReference>
<dbReference type="SUPFAM" id="SSF88946">
    <property type="entry name" value="Sigma2 domain of RNA polymerase sigma factors"/>
    <property type="match status" value="1"/>
</dbReference>
<dbReference type="PANTHER" id="PTHR43133:SF46">
    <property type="entry name" value="RNA POLYMERASE SIGMA-70 FACTOR ECF SUBFAMILY"/>
    <property type="match status" value="1"/>
</dbReference>
<dbReference type="RefSeq" id="WP_177192304.1">
    <property type="nucleotide sequence ID" value="NZ_FOJG01000002.1"/>
</dbReference>
<dbReference type="InterPro" id="IPR013249">
    <property type="entry name" value="RNA_pol_sigma70_r4_t2"/>
</dbReference>
<gene>
    <name evidence="7" type="ORF">SAMN04488122_4755</name>
</gene>
<dbReference type="EMBL" id="FOJG01000002">
    <property type="protein sequence ID" value="SEW52290.1"/>
    <property type="molecule type" value="Genomic_DNA"/>
</dbReference>
<keyword evidence="2" id="KW-0805">Transcription regulation</keyword>
<evidence type="ECO:0000313" key="7">
    <source>
        <dbReference type="EMBL" id="SEW52290.1"/>
    </source>
</evidence>